<dbReference type="SUPFAM" id="SSF53448">
    <property type="entry name" value="Nucleotide-diphospho-sugar transferases"/>
    <property type="match status" value="1"/>
</dbReference>
<keyword evidence="7" id="KW-0325">Glycoprotein</keyword>
<evidence type="ECO:0000313" key="9">
    <source>
        <dbReference type="EMBL" id="ELQ32396.1"/>
    </source>
</evidence>
<evidence type="ECO:0000256" key="5">
    <source>
        <dbReference type="ARBA" id="ARBA00022989"/>
    </source>
</evidence>
<dbReference type="GO" id="GO:0016020">
    <property type="term" value="C:membrane"/>
    <property type="evidence" value="ECO:0007669"/>
    <property type="project" value="UniProtKB-SubCell"/>
</dbReference>
<comment type="subcellular location">
    <subcellularLocation>
        <location evidence="1">Membrane</location>
    </subcellularLocation>
</comment>
<dbReference type="InterPro" id="IPR052427">
    <property type="entry name" value="Glycosyltrans_GT2/GT47"/>
</dbReference>
<gene>
    <name evidence="9" type="ORF">OOU_Y34scaffold01171g2</name>
</gene>
<sequence length="605" mass="69359">MARICISSKESPEKKDSAHQAFAIISLHDDITYNETAIDDDDDESGWDDIADNLFKRVEYKATQPPRQSLIKSMLERNQAFRTEPINTQNVTSLGEDPGGHSEFLDSALSRSRSSAAQCSANCISPQARSDMPKELSESLLRDRERSRAFLGANAVNGRQLSQGSDFSKEPWFRDYNTSCCQYLNTLRAAFRDKGYFDAAAILFYAANALAYSILRAMSKLIPRKPSYTSDDVTVVIPTIHDNFDEFRLSLESILATQPHELIMVTTADKLEDLQRVTKNFSNSKNSTIRIFCTQYANKRIQVCEALSKITTRITIMADDDVTWPSTIMPWILAPFEDPGIGGVGTCQRVKRVREGGLALRVWNWLGAAYIERRNFEISATHNIDGGTSCMSGRTGAYRSEILQDYEFLEGFMKEEWWGKILKADDDNFVTRWLVNHQWKTWIQYERECEVETTLENNFKFLYQCSRWARSNWRSNWTSLVKERCVWKQQRWCTYALHFATFTSLAFVFDFLILASLWWGTEDWNPINRTRALYTQLIFLAFSKVVKLVGLFRRHPADVVFLPVSVVFGYFHGLVKIYAGLTLNNTSWGSRTNGDTNDSHTRPTP</sequence>
<evidence type="ECO:0008006" key="10">
    <source>
        <dbReference type="Google" id="ProtNLM"/>
    </source>
</evidence>
<evidence type="ECO:0000256" key="2">
    <source>
        <dbReference type="ARBA" id="ARBA00022676"/>
    </source>
</evidence>
<dbReference type="InterPro" id="IPR029044">
    <property type="entry name" value="Nucleotide-diphossugar_trans"/>
</dbReference>
<feature type="transmembrane region" description="Helical" evidence="8">
    <location>
        <begin position="492"/>
        <end position="520"/>
    </location>
</feature>
<dbReference type="CDD" id="cd06434">
    <property type="entry name" value="GT2_HAS"/>
    <property type="match status" value="1"/>
</dbReference>
<dbReference type="Proteomes" id="UP000011086">
    <property type="component" value="Unassembled WGS sequence"/>
</dbReference>
<keyword evidence="2" id="KW-0328">Glycosyltransferase</keyword>
<dbReference type="PANTHER" id="PTHR47844">
    <property type="entry name" value="SYNTHASE CPS1, PUTATIVE (AFU_ORTHOLOGUE AFUA_7G02500)-RELATED"/>
    <property type="match status" value="1"/>
</dbReference>
<evidence type="ECO:0000256" key="3">
    <source>
        <dbReference type="ARBA" id="ARBA00022679"/>
    </source>
</evidence>
<dbReference type="EMBL" id="JH793173">
    <property type="protein sequence ID" value="ELQ32396.1"/>
    <property type="molecule type" value="Genomic_DNA"/>
</dbReference>
<accession>A0AA97NLK0</accession>
<keyword evidence="3" id="KW-0808">Transferase</keyword>
<feature type="transmembrane region" description="Helical" evidence="8">
    <location>
        <begin position="532"/>
        <end position="552"/>
    </location>
</feature>
<evidence type="ECO:0000256" key="8">
    <source>
        <dbReference type="SAM" id="Phobius"/>
    </source>
</evidence>
<evidence type="ECO:0000256" key="7">
    <source>
        <dbReference type="ARBA" id="ARBA00023180"/>
    </source>
</evidence>
<dbReference type="PANTHER" id="PTHR47844:SF1">
    <property type="entry name" value="EXOSTOSIN-LIKE 2"/>
    <property type="match status" value="1"/>
</dbReference>
<dbReference type="GO" id="GO:0016757">
    <property type="term" value="F:glycosyltransferase activity"/>
    <property type="evidence" value="ECO:0007669"/>
    <property type="project" value="UniProtKB-KW"/>
</dbReference>
<evidence type="ECO:0000256" key="6">
    <source>
        <dbReference type="ARBA" id="ARBA00023136"/>
    </source>
</evidence>
<dbReference type="Pfam" id="PF13641">
    <property type="entry name" value="Glyco_tranf_2_3"/>
    <property type="match status" value="1"/>
</dbReference>
<organism evidence="9">
    <name type="scientific">Pyricularia oryzae (strain Y34)</name>
    <name type="common">Rice blast fungus</name>
    <name type="synonym">Magnaporthe oryzae</name>
    <dbReference type="NCBI Taxonomy" id="1143189"/>
    <lineage>
        <taxon>Eukaryota</taxon>
        <taxon>Fungi</taxon>
        <taxon>Dikarya</taxon>
        <taxon>Ascomycota</taxon>
        <taxon>Pezizomycotina</taxon>
        <taxon>Sordariomycetes</taxon>
        <taxon>Sordariomycetidae</taxon>
        <taxon>Magnaporthales</taxon>
        <taxon>Pyriculariaceae</taxon>
        <taxon>Pyricularia</taxon>
    </lineage>
</organism>
<reference evidence="9" key="1">
    <citation type="journal article" date="2012" name="PLoS Genet.">
        <title>Comparative analysis of the genomes of two field isolates of the rice blast fungus Magnaporthe oryzae.</title>
        <authorList>
            <person name="Xue M."/>
            <person name="Yang J."/>
            <person name="Li Z."/>
            <person name="Hu S."/>
            <person name="Yao N."/>
            <person name="Dean R.A."/>
            <person name="Zhao W."/>
            <person name="Shen M."/>
            <person name="Zhang H."/>
            <person name="Li C."/>
            <person name="Liu L."/>
            <person name="Cao L."/>
            <person name="Xu X."/>
            <person name="Xing Y."/>
            <person name="Hsiang T."/>
            <person name="Zhang Z."/>
            <person name="Xu J.R."/>
            <person name="Peng Y.L."/>
        </authorList>
    </citation>
    <scope>NUCLEOTIDE SEQUENCE</scope>
    <source>
        <strain evidence="9">Y34</strain>
    </source>
</reference>
<evidence type="ECO:0000256" key="4">
    <source>
        <dbReference type="ARBA" id="ARBA00022692"/>
    </source>
</evidence>
<proteinExistence type="predicted"/>
<dbReference type="AlphaFoldDB" id="A0AA97NLK0"/>
<protein>
    <recommendedName>
        <fullName evidence="10">Glycosyltransferase family 2 protein</fullName>
    </recommendedName>
</protein>
<name>A0AA97NLK0_PYRO3</name>
<feature type="transmembrane region" description="Helical" evidence="8">
    <location>
        <begin position="559"/>
        <end position="579"/>
    </location>
</feature>
<keyword evidence="5 8" id="KW-1133">Transmembrane helix</keyword>
<feature type="transmembrane region" description="Helical" evidence="8">
    <location>
        <begin position="195"/>
        <end position="215"/>
    </location>
</feature>
<keyword evidence="4 8" id="KW-0812">Transmembrane</keyword>
<keyword evidence="6 8" id="KW-0472">Membrane</keyword>
<evidence type="ECO:0000256" key="1">
    <source>
        <dbReference type="ARBA" id="ARBA00004370"/>
    </source>
</evidence>